<accession>A0A2I0VXS1</accession>
<gene>
    <name evidence="1" type="ORF">MA16_Dca012875</name>
</gene>
<protein>
    <submittedName>
        <fullName evidence="1">Uncharacterized protein</fullName>
    </submittedName>
</protein>
<name>A0A2I0VXS1_9ASPA</name>
<dbReference type="Proteomes" id="UP000233837">
    <property type="component" value="Unassembled WGS sequence"/>
</dbReference>
<organism evidence="1 2">
    <name type="scientific">Dendrobium catenatum</name>
    <dbReference type="NCBI Taxonomy" id="906689"/>
    <lineage>
        <taxon>Eukaryota</taxon>
        <taxon>Viridiplantae</taxon>
        <taxon>Streptophyta</taxon>
        <taxon>Embryophyta</taxon>
        <taxon>Tracheophyta</taxon>
        <taxon>Spermatophyta</taxon>
        <taxon>Magnoliopsida</taxon>
        <taxon>Liliopsida</taxon>
        <taxon>Asparagales</taxon>
        <taxon>Orchidaceae</taxon>
        <taxon>Epidendroideae</taxon>
        <taxon>Malaxideae</taxon>
        <taxon>Dendrobiinae</taxon>
        <taxon>Dendrobium</taxon>
    </lineage>
</organism>
<reference evidence="1 2" key="1">
    <citation type="journal article" date="2016" name="Sci. Rep.">
        <title>The Dendrobium catenatum Lindl. genome sequence provides insights into polysaccharide synthase, floral development and adaptive evolution.</title>
        <authorList>
            <person name="Zhang G.Q."/>
            <person name="Xu Q."/>
            <person name="Bian C."/>
            <person name="Tsai W.C."/>
            <person name="Yeh C.M."/>
            <person name="Liu K.W."/>
            <person name="Yoshida K."/>
            <person name="Zhang L.S."/>
            <person name="Chang S.B."/>
            <person name="Chen F."/>
            <person name="Shi Y."/>
            <person name="Su Y.Y."/>
            <person name="Zhang Y.Q."/>
            <person name="Chen L.J."/>
            <person name="Yin Y."/>
            <person name="Lin M."/>
            <person name="Huang H."/>
            <person name="Deng H."/>
            <person name="Wang Z.W."/>
            <person name="Zhu S.L."/>
            <person name="Zhao X."/>
            <person name="Deng C."/>
            <person name="Niu S.C."/>
            <person name="Huang J."/>
            <person name="Wang M."/>
            <person name="Liu G.H."/>
            <person name="Yang H.J."/>
            <person name="Xiao X.J."/>
            <person name="Hsiao Y.Y."/>
            <person name="Wu W.L."/>
            <person name="Chen Y.Y."/>
            <person name="Mitsuda N."/>
            <person name="Ohme-Takagi M."/>
            <person name="Luo Y.B."/>
            <person name="Van de Peer Y."/>
            <person name="Liu Z.J."/>
        </authorList>
    </citation>
    <scope>NUCLEOTIDE SEQUENCE [LARGE SCALE GENOMIC DNA]</scope>
    <source>
        <tissue evidence="1">The whole plant</tissue>
    </source>
</reference>
<evidence type="ECO:0000313" key="2">
    <source>
        <dbReference type="Proteomes" id="UP000233837"/>
    </source>
</evidence>
<evidence type="ECO:0000313" key="1">
    <source>
        <dbReference type="EMBL" id="PKU68206.1"/>
    </source>
</evidence>
<dbReference type="AlphaFoldDB" id="A0A2I0VXS1"/>
<proteinExistence type="predicted"/>
<keyword evidence="2" id="KW-1185">Reference proteome</keyword>
<reference evidence="1 2" key="2">
    <citation type="journal article" date="2017" name="Nature">
        <title>The Apostasia genome and the evolution of orchids.</title>
        <authorList>
            <person name="Zhang G.Q."/>
            <person name="Liu K.W."/>
            <person name="Li Z."/>
            <person name="Lohaus R."/>
            <person name="Hsiao Y.Y."/>
            <person name="Niu S.C."/>
            <person name="Wang J.Y."/>
            <person name="Lin Y.C."/>
            <person name="Xu Q."/>
            <person name="Chen L.J."/>
            <person name="Yoshida K."/>
            <person name="Fujiwara S."/>
            <person name="Wang Z.W."/>
            <person name="Zhang Y.Q."/>
            <person name="Mitsuda N."/>
            <person name="Wang M."/>
            <person name="Liu G.H."/>
            <person name="Pecoraro L."/>
            <person name="Huang H.X."/>
            <person name="Xiao X.J."/>
            <person name="Lin M."/>
            <person name="Wu X.Y."/>
            <person name="Wu W.L."/>
            <person name="Chen Y.Y."/>
            <person name="Chang S.B."/>
            <person name="Sakamoto S."/>
            <person name="Ohme-Takagi M."/>
            <person name="Yagi M."/>
            <person name="Zeng S.J."/>
            <person name="Shen C.Y."/>
            <person name="Yeh C.M."/>
            <person name="Luo Y.B."/>
            <person name="Tsai W.C."/>
            <person name="Van de Peer Y."/>
            <person name="Liu Z.J."/>
        </authorList>
    </citation>
    <scope>NUCLEOTIDE SEQUENCE [LARGE SCALE GENOMIC DNA]</scope>
    <source>
        <tissue evidence="1">The whole plant</tissue>
    </source>
</reference>
<dbReference type="EMBL" id="KZ503118">
    <property type="protein sequence ID" value="PKU68206.1"/>
    <property type="molecule type" value="Genomic_DNA"/>
</dbReference>
<sequence length="84" mass="9333">MVPPSKFRKLEKANGTWSPAKYVSADPNIYFLLIVHVSPATLDRTLTYVRKIRLPALLDRSSTPTSSMRKTGFAHVVEAWSSGA</sequence>